<dbReference type="PANTHER" id="PTHR22972">
    <property type="entry name" value="SERINE/THREONINE PROTEIN KINASE"/>
    <property type="match status" value="1"/>
</dbReference>
<dbReference type="GO" id="GO:0005524">
    <property type="term" value="F:ATP binding"/>
    <property type="evidence" value="ECO:0007669"/>
    <property type="project" value="UniProtKB-KW"/>
</dbReference>
<evidence type="ECO:0000256" key="4">
    <source>
        <dbReference type="ARBA" id="ARBA00004572"/>
    </source>
</evidence>
<evidence type="ECO:0000256" key="5">
    <source>
        <dbReference type="ARBA" id="ARBA00012513"/>
    </source>
</evidence>
<feature type="domain" description="Protein kinase" evidence="19">
    <location>
        <begin position="167"/>
        <end position="486"/>
    </location>
</feature>
<keyword evidence="10 21" id="KW-0418">Kinase</keyword>
<dbReference type="InterPro" id="IPR011009">
    <property type="entry name" value="Kinase-like_dom_sf"/>
</dbReference>
<evidence type="ECO:0000256" key="10">
    <source>
        <dbReference type="ARBA" id="ARBA00022777"/>
    </source>
</evidence>
<evidence type="ECO:0000256" key="11">
    <source>
        <dbReference type="ARBA" id="ARBA00022787"/>
    </source>
</evidence>
<gene>
    <name evidence="21" type="ORF">B4U79_06745</name>
    <name evidence="20" type="ORF">B4U79_08281</name>
</gene>
<evidence type="ECO:0000313" key="21">
    <source>
        <dbReference type="EMBL" id="RWS16844.1"/>
    </source>
</evidence>
<keyword evidence="9" id="KW-0547">Nucleotide-binding</keyword>
<dbReference type="STRING" id="1965070.A0A3S3QAJ8"/>
<keyword evidence="6" id="KW-0723">Serine/threonine-protein kinase</keyword>
<comment type="catalytic activity">
    <reaction evidence="17">
        <text>L-threonyl-[protein] + ATP = O-phospho-L-threonyl-[protein] + ADP + H(+)</text>
        <dbReference type="Rhea" id="RHEA:46608"/>
        <dbReference type="Rhea" id="RHEA-COMP:11060"/>
        <dbReference type="Rhea" id="RHEA-COMP:11605"/>
        <dbReference type="ChEBI" id="CHEBI:15378"/>
        <dbReference type="ChEBI" id="CHEBI:30013"/>
        <dbReference type="ChEBI" id="CHEBI:30616"/>
        <dbReference type="ChEBI" id="CHEBI:61977"/>
        <dbReference type="ChEBI" id="CHEBI:456216"/>
        <dbReference type="EC" id="2.7.11.1"/>
    </reaction>
</comment>
<keyword evidence="12" id="KW-0472">Membrane</keyword>
<dbReference type="EC" id="2.7.11.1" evidence="5"/>
<keyword evidence="12" id="KW-0999">Mitochondrion inner membrane</keyword>
<dbReference type="EMBL" id="NCKU01000158">
    <property type="protein sequence ID" value="RWS16844.1"/>
    <property type="molecule type" value="Genomic_DNA"/>
</dbReference>
<dbReference type="PANTHER" id="PTHR22972:SF7">
    <property type="entry name" value="SERINE_THREONINE-PROTEIN KINASE PINK1, MITOCHONDRIAL"/>
    <property type="match status" value="1"/>
</dbReference>
<keyword evidence="16" id="KW-0496">Mitochondrion</keyword>
<reference evidence="21 22" key="1">
    <citation type="journal article" date="2018" name="Gigascience">
        <title>Genomes of trombidid mites reveal novel predicted allergens and laterally-transferred genes associated with secondary metabolism.</title>
        <authorList>
            <person name="Dong X."/>
            <person name="Chaisiri K."/>
            <person name="Xia D."/>
            <person name="Armstrong S.D."/>
            <person name="Fang Y."/>
            <person name="Donnelly M.J."/>
            <person name="Kadowaki T."/>
            <person name="McGarry J.W."/>
            <person name="Darby A.C."/>
            <person name="Makepeace B.L."/>
        </authorList>
    </citation>
    <scope>NUCLEOTIDE SEQUENCE [LARGE SCALE GENOMIC DNA]</scope>
    <source>
        <strain evidence="21">UoL-WK</strain>
    </source>
</reference>
<evidence type="ECO:0000256" key="18">
    <source>
        <dbReference type="ARBA" id="ARBA00048679"/>
    </source>
</evidence>
<dbReference type="SUPFAM" id="SSF56112">
    <property type="entry name" value="Protein kinase-like (PK-like)"/>
    <property type="match status" value="1"/>
</dbReference>
<evidence type="ECO:0000256" key="3">
    <source>
        <dbReference type="ARBA" id="ARBA00004514"/>
    </source>
</evidence>
<keyword evidence="11" id="KW-1000">Mitochondrion outer membrane</keyword>
<keyword evidence="14" id="KW-0460">Magnesium</keyword>
<sequence length="566" mass="64479">MRCRQCLVRDHYRADTQSIGERLLHQTRVFLRTLLRVYNRNGRQTKSFHGNIVNKSNGRRLSINNQLIVDSKSRASIVGRLVSKWVSNSIAADIRRNATRQLLFKGPGLGLGLVGVCINNKGPSLLTEIDETEAKCQQIRSIFSTLFTNYQIKSEAAEPCLFDLNNLQFGNCIAKGCNAVVYDAKLKGNTNQFAVKMMFNYDAESNAAAIWKAMNKECITFNGNFSSNKELEIMLNTPNRQKLKPHPNIIEIKGVFADYVPSLPEAIELYPNALPLRLCDQGFGRNMTLFLVMKKYDMSLKTFLVERDLKTQTSLFLLSQLFEGISHLIKHKIVHRDIKTDNILLDLSSDPDFPWLVITDFGFCVNSLRIPLNSDEITRGGNRALMAPEIVCAEPGPFSYIDYSASDLWSCGTIAYEIFNAENPFYPNKSKKYLQNNNYKEEHLPIMPPSTPKPIAALIFDILKRNPSERPHPKVAASLCEMLLFFSRRNLMVFKTQIDRSEVYKSRKLLQWLRALATITLCQRNTMTGGRKLNAAEMKLRLMFLSEVKIEYLLPALSYISTEEKI</sequence>
<dbReference type="InterPro" id="IPR051511">
    <property type="entry name" value="MitoQC_Scaffold_Kinases"/>
</dbReference>
<dbReference type="GO" id="GO:0042981">
    <property type="term" value="P:regulation of apoptotic process"/>
    <property type="evidence" value="ECO:0007669"/>
    <property type="project" value="TreeGrafter"/>
</dbReference>
<comment type="cofactor">
    <cofactor evidence="1">
        <name>Mg(2+)</name>
        <dbReference type="ChEBI" id="CHEBI:18420"/>
    </cofactor>
</comment>
<dbReference type="OrthoDB" id="1405469at2759"/>
<reference evidence="21" key="2">
    <citation type="submission" date="2018-11" db="EMBL/GenBank/DDBJ databases">
        <title>Trombidioid mite genomics.</title>
        <authorList>
            <person name="Dong X."/>
        </authorList>
    </citation>
    <scope>NUCLEOTIDE SEQUENCE</scope>
    <source>
        <strain evidence="21">UoL-WK</strain>
    </source>
</reference>
<dbReference type="AlphaFoldDB" id="A0A3S3QAJ8"/>
<dbReference type="InterPro" id="IPR008271">
    <property type="entry name" value="Ser/Thr_kinase_AS"/>
</dbReference>
<keyword evidence="22" id="KW-1185">Reference proteome</keyword>
<dbReference type="Proteomes" id="UP000285301">
    <property type="component" value="Unassembled WGS sequence"/>
</dbReference>
<evidence type="ECO:0000256" key="15">
    <source>
        <dbReference type="ARBA" id="ARBA00022946"/>
    </source>
</evidence>
<evidence type="ECO:0000313" key="20">
    <source>
        <dbReference type="EMBL" id="RWS16336.1"/>
    </source>
</evidence>
<dbReference type="PROSITE" id="PS50011">
    <property type="entry name" value="PROTEIN_KINASE_DOM"/>
    <property type="match status" value="1"/>
</dbReference>
<dbReference type="GO" id="GO:0004674">
    <property type="term" value="F:protein serine/threonine kinase activity"/>
    <property type="evidence" value="ECO:0007669"/>
    <property type="project" value="UniProtKB-KW"/>
</dbReference>
<comment type="subcellular location">
    <subcellularLocation>
        <location evidence="3">Cytoplasm</location>
        <location evidence="3">Cytosol</location>
    </subcellularLocation>
    <subcellularLocation>
        <location evidence="2">Mitochondrion inner membrane</location>
        <topology evidence="2">Single-pass membrane protein</topology>
    </subcellularLocation>
    <subcellularLocation>
        <location evidence="4">Mitochondrion outer membrane</location>
        <topology evidence="4">Single-pass membrane protein</topology>
    </subcellularLocation>
</comment>
<evidence type="ECO:0000256" key="1">
    <source>
        <dbReference type="ARBA" id="ARBA00001946"/>
    </source>
</evidence>
<dbReference type="Pfam" id="PF00069">
    <property type="entry name" value="Pkinase"/>
    <property type="match status" value="1"/>
</dbReference>
<evidence type="ECO:0000256" key="14">
    <source>
        <dbReference type="ARBA" id="ARBA00022842"/>
    </source>
</evidence>
<evidence type="ECO:0000256" key="2">
    <source>
        <dbReference type="ARBA" id="ARBA00004434"/>
    </source>
</evidence>
<accession>A0A3S3QAJ8</accession>
<keyword evidence="7" id="KW-0808">Transferase</keyword>
<protein>
    <recommendedName>
        <fullName evidence="5">non-specific serine/threonine protein kinase</fullName>
        <ecNumber evidence="5">2.7.11.1</ecNumber>
    </recommendedName>
</protein>
<evidence type="ECO:0000256" key="12">
    <source>
        <dbReference type="ARBA" id="ARBA00022792"/>
    </source>
</evidence>
<dbReference type="SMART" id="SM00220">
    <property type="entry name" value="S_TKc"/>
    <property type="match status" value="1"/>
</dbReference>
<dbReference type="GO" id="GO:0005743">
    <property type="term" value="C:mitochondrial inner membrane"/>
    <property type="evidence" value="ECO:0007669"/>
    <property type="project" value="UniProtKB-SubCell"/>
</dbReference>
<evidence type="ECO:0000256" key="16">
    <source>
        <dbReference type="ARBA" id="ARBA00023128"/>
    </source>
</evidence>
<evidence type="ECO:0000256" key="8">
    <source>
        <dbReference type="ARBA" id="ARBA00022723"/>
    </source>
</evidence>
<dbReference type="GO" id="GO:0000422">
    <property type="term" value="P:autophagy of mitochondrion"/>
    <property type="evidence" value="ECO:0007669"/>
    <property type="project" value="TreeGrafter"/>
</dbReference>
<dbReference type="GO" id="GO:0046872">
    <property type="term" value="F:metal ion binding"/>
    <property type="evidence" value="ECO:0007669"/>
    <property type="project" value="UniProtKB-KW"/>
</dbReference>
<evidence type="ECO:0000256" key="9">
    <source>
        <dbReference type="ARBA" id="ARBA00022741"/>
    </source>
</evidence>
<evidence type="ECO:0000259" key="19">
    <source>
        <dbReference type="PROSITE" id="PS50011"/>
    </source>
</evidence>
<evidence type="ECO:0000256" key="7">
    <source>
        <dbReference type="ARBA" id="ARBA00022679"/>
    </source>
</evidence>
<proteinExistence type="predicted"/>
<evidence type="ECO:0000256" key="6">
    <source>
        <dbReference type="ARBA" id="ARBA00022527"/>
    </source>
</evidence>
<comment type="caution">
    <text evidence="21">The sequence shown here is derived from an EMBL/GenBank/DDBJ whole genome shotgun (WGS) entry which is preliminary data.</text>
</comment>
<dbReference type="GO" id="GO:0090141">
    <property type="term" value="P:positive regulation of mitochondrial fission"/>
    <property type="evidence" value="ECO:0007669"/>
    <property type="project" value="TreeGrafter"/>
</dbReference>
<evidence type="ECO:0000256" key="17">
    <source>
        <dbReference type="ARBA" id="ARBA00047899"/>
    </source>
</evidence>
<evidence type="ECO:0000256" key="13">
    <source>
        <dbReference type="ARBA" id="ARBA00022840"/>
    </source>
</evidence>
<name>A0A3S3QAJ8_9ACAR</name>
<dbReference type="Gene3D" id="1.10.510.10">
    <property type="entry name" value="Transferase(Phosphotransferase) domain 1"/>
    <property type="match status" value="1"/>
</dbReference>
<dbReference type="GO" id="GO:0005741">
    <property type="term" value="C:mitochondrial outer membrane"/>
    <property type="evidence" value="ECO:0007669"/>
    <property type="project" value="UniProtKB-SubCell"/>
</dbReference>
<dbReference type="EMBL" id="NCKU01000245">
    <property type="protein sequence ID" value="RWS16336.1"/>
    <property type="molecule type" value="Genomic_DNA"/>
</dbReference>
<dbReference type="GO" id="GO:0005829">
    <property type="term" value="C:cytosol"/>
    <property type="evidence" value="ECO:0007669"/>
    <property type="project" value="UniProtKB-SubCell"/>
</dbReference>
<organism evidence="21 22">
    <name type="scientific">Dinothrombium tinctorium</name>
    <dbReference type="NCBI Taxonomy" id="1965070"/>
    <lineage>
        <taxon>Eukaryota</taxon>
        <taxon>Metazoa</taxon>
        <taxon>Ecdysozoa</taxon>
        <taxon>Arthropoda</taxon>
        <taxon>Chelicerata</taxon>
        <taxon>Arachnida</taxon>
        <taxon>Acari</taxon>
        <taxon>Acariformes</taxon>
        <taxon>Trombidiformes</taxon>
        <taxon>Prostigmata</taxon>
        <taxon>Anystina</taxon>
        <taxon>Parasitengona</taxon>
        <taxon>Trombidioidea</taxon>
        <taxon>Trombidiidae</taxon>
        <taxon>Dinothrombium</taxon>
    </lineage>
</organism>
<dbReference type="InterPro" id="IPR000719">
    <property type="entry name" value="Prot_kinase_dom"/>
</dbReference>
<dbReference type="Gene3D" id="3.30.200.20">
    <property type="entry name" value="Phosphorylase Kinase, domain 1"/>
    <property type="match status" value="1"/>
</dbReference>
<keyword evidence="15" id="KW-0809">Transit peptide</keyword>
<dbReference type="PROSITE" id="PS00108">
    <property type="entry name" value="PROTEIN_KINASE_ST"/>
    <property type="match status" value="1"/>
</dbReference>
<comment type="catalytic activity">
    <reaction evidence="18">
        <text>L-seryl-[protein] + ATP = O-phospho-L-seryl-[protein] + ADP + H(+)</text>
        <dbReference type="Rhea" id="RHEA:17989"/>
        <dbReference type="Rhea" id="RHEA-COMP:9863"/>
        <dbReference type="Rhea" id="RHEA-COMP:11604"/>
        <dbReference type="ChEBI" id="CHEBI:15378"/>
        <dbReference type="ChEBI" id="CHEBI:29999"/>
        <dbReference type="ChEBI" id="CHEBI:30616"/>
        <dbReference type="ChEBI" id="CHEBI:83421"/>
        <dbReference type="ChEBI" id="CHEBI:456216"/>
        <dbReference type="EC" id="2.7.11.1"/>
    </reaction>
</comment>
<evidence type="ECO:0000313" key="22">
    <source>
        <dbReference type="Proteomes" id="UP000285301"/>
    </source>
</evidence>
<keyword evidence="8" id="KW-0479">Metal-binding</keyword>
<keyword evidence="13" id="KW-0067">ATP-binding</keyword>